<protein>
    <recommendedName>
        <fullName evidence="4">Helix-turn-helix domain-containing protein</fullName>
    </recommendedName>
</protein>
<reference evidence="3" key="1">
    <citation type="submission" date="2016-06" db="EMBL/GenBank/DDBJ databases">
        <authorList>
            <person name="Varghese N."/>
            <person name="Submissions Spin"/>
        </authorList>
    </citation>
    <scope>NUCLEOTIDE SEQUENCE [LARGE SCALE GENOMIC DNA]</scope>
    <source>
        <strain evidence="3">DSM 43903</strain>
    </source>
</reference>
<evidence type="ECO:0008006" key="4">
    <source>
        <dbReference type="Google" id="ProtNLM"/>
    </source>
</evidence>
<evidence type="ECO:0000313" key="3">
    <source>
        <dbReference type="Proteomes" id="UP000199001"/>
    </source>
</evidence>
<feature type="compositionally biased region" description="Basic residues" evidence="1">
    <location>
        <begin position="514"/>
        <end position="523"/>
    </location>
</feature>
<dbReference type="OrthoDB" id="3213425at2"/>
<organism evidence="2 3">
    <name type="scientific">Micromonospora citrea</name>
    <dbReference type="NCBI Taxonomy" id="47855"/>
    <lineage>
        <taxon>Bacteria</taxon>
        <taxon>Bacillati</taxon>
        <taxon>Actinomycetota</taxon>
        <taxon>Actinomycetes</taxon>
        <taxon>Micromonosporales</taxon>
        <taxon>Micromonosporaceae</taxon>
        <taxon>Micromonospora</taxon>
    </lineage>
</organism>
<keyword evidence="3" id="KW-1185">Reference proteome</keyword>
<dbReference type="Proteomes" id="UP000199001">
    <property type="component" value="Unassembled WGS sequence"/>
</dbReference>
<name>A0A1C6VS40_9ACTN</name>
<dbReference type="Gene3D" id="1.25.40.10">
    <property type="entry name" value="Tetratricopeptide repeat domain"/>
    <property type="match status" value="1"/>
</dbReference>
<dbReference type="Gene3D" id="1.10.260.40">
    <property type="entry name" value="lambda repressor-like DNA-binding domains"/>
    <property type="match status" value="1"/>
</dbReference>
<feature type="region of interest" description="Disordered" evidence="1">
    <location>
        <begin position="502"/>
        <end position="523"/>
    </location>
</feature>
<dbReference type="InterPro" id="IPR010982">
    <property type="entry name" value="Lambda_DNA-bd_dom_sf"/>
</dbReference>
<accession>A0A1C6VS40</accession>
<dbReference type="AlphaFoldDB" id="A0A1C6VS40"/>
<sequence>MTPPPPGPQLLGPLLAQLRLARGWSQLRLAAELCRVSGVPTLSRHEISRWERQLRLPGEFWLGWLAVVLAVPADLLADAAARTRRLGPPPAFGGARSRAALLALAQRWLADPRDALLPGAPAPQAADPGDALPPAPPTPQAADPGDALPPAPQVAEPGDVLLRGAPTPQGADPGDELPTSRPADVRDDGRSGPGTGPAGARPSARPLTLVTPVAGGCPGPVRLTELRRLDDLAGGADLAGLGAYRLGRAVRALAGCGPAGRRRLLAEVAESAQLAGWLAADAGDAAGALDAYRLALRAAASAGDPAFAGHVLGSASHLLAGLGDPEGALLLAGTAYAGARRWATPGLRALLLHRMALAAALGGRAGAARQALEEAHRVTGAPDPGREPPWLYWLDGPELAAMTGRTLVALGRPRPAETPLRAVRQRGHPRTWAIYGSWLARCYLQLGEVERACAVAGEALLDAVRAGSPRALGHLTEVRRRLAGHGDQPAVRRYRELVAAAGPYLPRPGPSRPGGRRPTRARG</sequence>
<proteinExistence type="predicted"/>
<dbReference type="STRING" id="47855.GA0070606_4988"/>
<dbReference type="GO" id="GO:0003677">
    <property type="term" value="F:DNA binding"/>
    <property type="evidence" value="ECO:0007669"/>
    <property type="project" value="InterPro"/>
</dbReference>
<dbReference type="EMBL" id="FMHZ01000002">
    <property type="protein sequence ID" value="SCL69139.1"/>
    <property type="molecule type" value="Genomic_DNA"/>
</dbReference>
<dbReference type="RefSeq" id="WP_091104781.1">
    <property type="nucleotide sequence ID" value="NZ_FMHZ01000002.1"/>
</dbReference>
<feature type="compositionally biased region" description="Low complexity" evidence="1">
    <location>
        <begin position="115"/>
        <end position="130"/>
    </location>
</feature>
<gene>
    <name evidence="2" type="ORF">GA0070606_4988</name>
</gene>
<dbReference type="SUPFAM" id="SSF47413">
    <property type="entry name" value="lambda repressor-like DNA-binding domains"/>
    <property type="match status" value="1"/>
</dbReference>
<dbReference type="SUPFAM" id="SSF48452">
    <property type="entry name" value="TPR-like"/>
    <property type="match status" value="1"/>
</dbReference>
<evidence type="ECO:0000313" key="2">
    <source>
        <dbReference type="EMBL" id="SCL69139.1"/>
    </source>
</evidence>
<feature type="region of interest" description="Disordered" evidence="1">
    <location>
        <begin position="115"/>
        <end position="212"/>
    </location>
</feature>
<dbReference type="InterPro" id="IPR011990">
    <property type="entry name" value="TPR-like_helical_dom_sf"/>
</dbReference>
<evidence type="ECO:0000256" key="1">
    <source>
        <dbReference type="SAM" id="MobiDB-lite"/>
    </source>
</evidence>